<sequence>MLAAAATAAILLAARGAHAADPTFTFTSPDKASHDGWKASAQAGVNVSTGNAQAVSLSATGSVSHRSGDDRFSLDAFGAFARSRVDVAADTNGTPGIGPDEIHRVVQTTSRAWSLKGRYDRFVGARDSLYGAVLASGDEPAGKKLLAGAQVGVSRDVLRRGPSTVTLELGYDVAHQEYVATTPDLTVHSARFFAGYELTPAPVVGVKVSLELLTNLNAEPIASGRVGPFHDDRLVGRAELNLKLTDRGSLGVRVRGRYDSAPAPRPPPQGTSWQAGYVPLADRLDTVSELVFSFNFL</sequence>
<feature type="chain" id="PRO_5029600180" evidence="1">
    <location>
        <begin position="20"/>
        <end position="297"/>
    </location>
</feature>
<reference evidence="3" key="1">
    <citation type="journal article" date="2020" name="Appl. Environ. Microbiol.">
        <title>Diazotrophic Anaeromyxobacter Isolates from Soils.</title>
        <authorList>
            <person name="Masuda Y."/>
            <person name="Yamanaka H."/>
            <person name="Xu Z.X."/>
            <person name="Shiratori Y."/>
            <person name="Aono T."/>
            <person name="Amachi S."/>
            <person name="Senoo K."/>
            <person name="Itoh H."/>
        </authorList>
    </citation>
    <scope>NUCLEOTIDE SEQUENCE [LARGE SCALE GENOMIC DNA]</scope>
    <source>
        <strain evidence="3">R267</strain>
    </source>
</reference>
<protein>
    <submittedName>
        <fullName evidence="2">Uncharacterized protein</fullName>
    </submittedName>
</protein>
<organism evidence="2 3">
    <name type="scientific">Anaeromyxobacter diazotrophicus</name>
    <dbReference type="NCBI Taxonomy" id="2590199"/>
    <lineage>
        <taxon>Bacteria</taxon>
        <taxon>Pseudomonadati</taxon>
        <taxon>Myxococcota</taxon>
        <taxon>Myxococcia</taxon>
        <taxon>Myxococcales</taxon>
        <taxon>Cystobacterineae</taxon>
        <taxon>Anaeromyxobacteraceae</taxon>
        <taxon>Anaeromyxobacter</taxon>
    </lineage>
</organism>
<keyword evidence="3" id="KW-1185">Reference proteome</keyword>
<accession>A0A7I9VL21</accession>
<proteinExistence type="predicted"/>
<dbReference type="Pfam" id="PF04338">
    <property type="entry name" value="DUF481"/>
    <property type="match status" value="1"/>
</dbReference>
<name>A0A7I9VL21_9BACT</name>
<dbReference type="AlphaFoldDB" id="A0A7I9VL21"/>
<evidence type="ECO:0000256" key="1">
    <source>
        <dbReference type="SAM" id="SignalP"/>
    </source>
</evidence>
<keyword evidence="1" id="KW-0732">Signal</keyword>
<gene>
    <name evidence="2" type="ORF">AMYX_18550</name>
</gene>
<comment type="caution">
    <text evidence="2">The sequence shown here is derived from an EMBL/GenBank/DDBJ whole genome shotgun (WGS) entry which is preliminary data.</text>
</comment>
<evidence type="ECO:0000313" key="2">
    <source>
        <dbReference type="EMBL" id="GEJ57114.1"/>
    </source>
</evidence>
<evidence type="ECO:0000313" key="3">
    <source>
        <dbReference type="Proteomes" id="UP000503640"/>
    </source>
</evidence>
<feature type="signal peptide" evidence="1">
    <location>
        <begin position="1"/>
        <end position="19"/>
    </location>
</feature>
<dbReference type="EMBL" id="BJTG01000004">
    <property type="protein sequence ID" value="GEJ57114.1"/>
    <property type="molecule type" value="Genomic_DNA"/>
</dbReference>
<dbReference type="InterPro" id="IPR007433">
    <property type="entry name" value="DUF481"/>
</dbReference>
<dbReference type="Proteomes" id="UP000503640">
    <property type="component" value="Unassembled WGS sequence"/>
</dbReference>